<feature type="compositionally biased region" description="Acidic residues" evidence="5">
    <location>
        <begin position="12"/>
        <end position="40"/>
    </location>
</feature>
<evidence type="ECO:0000256" key="2">
    <source>
        <dbReference type="ARBA" id="ARBA00009758"/>
    </source>
</evidence>
<evidence type="ECO:0000256" key="4">
    <source>
        <dbReference type="ARBA" id="ARBA00022490"/>
    </source>
</evidence>
<dbReference type="PANTHER" id="PTHR10980:SF3">
    <property type="entry name" value="LD16419P"/>
    <property type="match status" value="1"/>
</dbReference>
<dbReference type="Pfam" id="PF02115">
    <property type="entry name" value="Rho_GDI"/>
    <property type="match status" value="1"/>
</dbReference>
<reference evidence="6 7" key="1">
    <citation type="journal article" date="2011" name="Science">
        <title>The Selaginella genome identifies genetic changes associated with the evolution of vascular plants.</title>
        <authorList>
            <person name="Banks J.A."/>
            <person name="Nishiyama T."/>
            <person name="Hasebe M."/>
            <person name="Bowman J.L."/>
            <person name="Gribskov M."/>
            <person name="dePamphilis C."/>
            <person name="Albert V.A."/>
            <person name="Aono N."/>
            <person name="Aoyama T."/>
            <person name="Ambrose B.A."/>
            <person name="Ashton N.W."/>
            <person name="Axtell M.J."/>
            <person name="Barker E."/>
            <person name="Barker M.S."/>
            <person name="Bennetzen J.L."/>
            <person name="Bonawitz N.D."/>
            <person name="Chapple C."/>
            <person name="Cheng C."/>
            <person name="Correa L.G."/>
            <person name="Dacre M."/>
            <person name="DeBarry J."/>
            <person name="Dreyer I."/>
            <person name="Elias M."/>
            <person name="Engstrom E.M."/>
            <person name="Estelle M."/>
            <person name="Feng L."/>
            <person name="Finet C."/>
            <person name="Floyd S.K."/>
            <person name="Frommer W.B."/>
            <person name="Fujita T."/>
            <person name="Gramzow L."/>
            <person name="Gutensohn M."/>
            <person name="Harholt J."/>
            <person name="Hattori M."/>
            <person name="Heyl A."/>
            <person name="Hirai T."/>
            <person name="Hiwatashi Y."/>
            <person name="Ishikawa M."/>
            <person name="Iwata M."/>
            <person name="Karol K.G."/>
            <person name="Koehler B."/>
            <person name="Kolukisaoglu U."/>
            <person name="Kubo M."/>
            <person name="Kurata T."/>
            <person name="Lalonde S."/>
            <person name="Li K."/>
            <person name="Li Y."/>
            <person name="Litt A."/>
            <person name="Lyons E."/>
            <person name="Manning G."/>
            <person name="Maruyama T."/>
            <person name="Michael T.P."/>
            <person name="Mikami K."/>
            <person name="Miyazaki S."/>
            <person name="Morinaga S."/>
            <person name="Murata T."/>
            <person name="Mueller-Roeber B."/>
            <person name="Nelson D.R."/>
            <person name="Obara M."/>
            <person name="Oguri Y."/>
            <person name="Olmstead R.G."/>
            <person name="Onodera N."/>
            <person name="Petersen B.L."/>
            <person name="Pils B."/>
            <person name="Prigge M."/>
            <person name="Rensing S.A."/>
            <person name="Riano-Pachon D.M."/>
            <person name="Roberts A.W."/>
            <person name="Sato Y."/>
            <person name="Scheller H.V."/>
            <person name="Schulz B."/>
            <person name="Schulz C."/>
            <person name="Shakirov E.V."/>
            <person name="Shibagaki N."/>
            <person name="Shinohara N."/>
            <person name="Shippen D.E."/>
            <person name="Soerensen I."/>
            <person name="Sotooka R."/>
            <person name="Sugimoto N."/>
            <person name="Sugita M."/>
            <person name="Sumikawa N."/>
            <person name="Tanurdzic M."/>
            <person name="Theissen G."/>
            <person name="Ulvskov P."/>
            <person name="Wakazuki S."/>
            <person name="Weng J.K."/>
            <person name="Willats W.W."/>
            <person name="Wipf D."/>
            <person name="Wolf P.G."/>
            <person name="Yang L."/>
            <person name="Zimmer A.D."/>
            <person name="Zhu Q."/>
            <person name="Mitros T."/>
            <person name="Hellsten U."/>
            <person name="Loque D."/>
            <person name="Otillar R."/>
            <person name="Salamov A."/>
            <person name="Schmutz J."/>
            <person name="Shapiro H."/>
            <person name="Lindquist E."/>
            <person name="Lucas S."/>
            <person name="Rokhsar D."/>
            <person name="Grigoriev I.V."/>
        </authorList>
    </citation>
    <scope>NUCLEOTIDE SEQUENCE [LARGE SCALE GENOMIC DNA]</scope>
</reference>
<dbReference type="STRING" id="88036.D8SAV8"/>
<keyword evidence="4" id="KW-0963">Cytoplasm</keyword>
<gene>
    <name evidence="6" type="ORF">SELMODRAFT_112460</name>
</gene>
<dbReference type="GO" id="GO:0005829">
    <property type="term" value="C:cytosol"/>
    <property type="evidence" value="ECO:0000318"/>
    <property type="project" value="GO_Central"/>
</dbReference>
<feature type="region of interest" description="Disordered" evidence="5">
    <location>
        <begin position="1"/>
        <end position="47"/>
    </location>
</feature>
<dbReference type="FunCoup" id="D8SAV8">
    <property type="interactions" value="2236"/>
</dbReference>
<name>D8SAV8_SELML</name>
<comment type="subcellular location">
    <subcellularLocation>
        <location evidence="1">Cytoplasm</location>
    </subcellularLocation>
</comment>
<dbReference type="OrthoDB" id="1683373at2759"/>
<dbReference type="Gramene" id="EFJ18660">
    <property type="protein sequence ID" value="EFJ18660"/>
    <property type="gene ID" value="SELMODRAFT_112460"/>
</dbReference>
<dbReference type="eggNOG" id="KOG3205">
    <property type="taxonomic scope" value="Eukaryota"/>
</dbReference>
<dbReference type="InParanoid" id="D8SAV8"/>
<dbReference type="InterPro" id="IPR024792">
    <property type="entry name" value="RhoGDI_dom_sf"/>
</dbReference>
<dbReference type="HOGENOM" id="CLU_076228_0_0_1"/>
<dbReference type="AlphaFoldDB" id="D8SAV8"/>
<organism evidence="7">
    <name type="scientific">Selaginella moellendorffii</name>
    <name type="common">Spikemoss</name>
    <dbReference type="NCBI Taxonomy" id="88036"/>
    <lineage>
        <taxon>Eukaryota</taxon>
        <taxon>Viridiplantae</taxon>
        <taxon>Streptophyta</taxon>
        <taxon>Embryophyta</taxon>
        <taxon>Tracheophyta</taxon>
        <taxon>Lycopodiopsida</taxon>
        <taxon>Selaginellales</taxon>
        <taxon>Selaginellaceae</taxon>
        <taxon>Selaginella</taxon>
    </lineage>
</organism>
<dbReference type="InterPro" id="IPR000406">
    <property type="entry name" value="Rho_GDI"/>
</dbReference>
<dbReference type="Proteomes" id="UP000001514">
    <property type="component" value="Unassembled WGS sequence"/>
</dbReference>
<accession>D8SAV8</accession>
<evidence type="ECO:0008006" key="8">
    <source>
        <dbReference type="Google" id="ProtNLM"/>
    </source>
</evidence>
<evidence type="ECO:0000256" key="1">
    <source>
        <dbReference type="ARBA" id="ARBA00004496"/>
    </source>
</evidence>
<evidence type="ECO:0000256" key="5">
    <source>
        <dbReference type="SAM" id="MobiDB-lite"/>
    </source>
</evidence>
<keyword evidence="7" id="KW-1185">Reference proteome</keyword>
<proteinExistence type="inferred from homology"/>
<evidence type="ECO:0000256" key="3">
    <source>
        <dbReference type="ARBA" id="ARBA00022468"/>
    </source>
</evidence>
<dbReference type="OMA" id="PYTHELP"/>
<keyword evidence="3" id="KW-0343">GTPase activation</keyword>
<sequence length="202" mass="22289">MASTRQLSDTTESIDSDLDSIEEEEEEEVGGEIEDEEEDGGGTSNLGPIISLKQHLELDKEDESLRRWKEQLLGLDKNLLLDMDGVAGGEMEPAVKVLTLGIEAEGRPHLKLSLPFASKSHAFTLKEGSSYRLCFTFVVSHNIVSGLTYVNTVWKNGLRVDHTRTMLGTFGPRAEPYTHFTDEETTPCGILARGSYSAKTKV</sequence>
<dbReference type="SUPFAM" id="SSF81296">
    <property type="entry name" value="E set domains"/>
    <property type="match status" value="1"/>
</dbReference>
<dbReference type="GO" id="GO:0005094">
    <property type="term" value="F:Rho GDP-dissociation inhibitor activity"/>
    <property type="evidence" value="ECO:0000318"/>
    <property type="project" value="GO_Central"/>
</dbReference>
<evidence type="ECO:0000313" key="7">
    <source>
        <dbReference type="Proteomes" id="UP000001514"/>
    </source>
</evidence>
<dbReference type="GO" id="GO:0016020">
    <property type="term" value="C:membrane"/>
    <property type="evidence" value="ECO:0000318"/>
    <property type="project" value="GO_Central"/>
</dbReference>
<dbReference type="EMBL" id="GL377609">
    <property type="protein sequence ID" value="EFJ18660.1"/>
    <property type="molecule type" value="Genomic_DNA"/>
</dbReference>
<dbReference type="GO" id="GO:0005096">
    <property type="term" value="F:GTPase activator activity"/>
    <property type="evidence" value="ECO:0007669"/>
    <property type="project" value="UniProtKB-KW"/>
</dbReference>
<dbReference type="GO" id="GO:0007266">
    <property type="term" value="P:Rho protein signal transduction"/>
    <property type="evidence" value="ECO:0000318"/>
    <property type="project" value="GO_Central"/>
</dbReference>
<protein>
    <recommendedName>
        <fullName evidence="8">Rho GDP-dissociation inhibitor 1</fullName>
    </recommendedName>
</protein>
<dbReference type="FunFam" id="2.70.50.30:FF:000004">
    <property type="entry name" value="Rho GDP-dissociation inhibitor 1"/>
    <property type="match status" value="1"/>
</dbReference>
<dbReference type="Gene3D" id="2.70.50.30">
    <property type="entry name" value="Coagulation Factor XIII, subunit A, domain 1"/>
    <property type="match status" value="1"/>
</dbReference>
<dbReference type="PANTHER" id="PTHR10980">
    <property type="entry name" value="RHO GDP-DISSOCIATION INHIBITOR"/>
    <property type="match status" value="1"/>
</dbReference>
<dbReference type="InterPro" id="IPR014756">
    <property type="entry name" value="Ig_E-set"/>
</dbReference>
<comment type="similarity">
    <text evidence="2">Belongs to the Rho GDI family.</text>
</comment>
<evidence type="ECO:0000313" key="6">
    <source>
        <dbReference type="EMBL" id="EFJ18660.1"/>
    </source>
</evidence>
<dbReference type="PRINTS" id="PR00492">
    <property type="entry name" value="RHOGDI"/>
</dbReference>
<dbReference type="KEGG" id="smo:SELMODRAFT_112460"/>